<evidence type="ECO:0000313" key="4">
    <source>
        <dbReference type="EMBL" id="TBO59079.1"/>
    </source>
</evidence>
<dbReference type="EMBL" id="SIXH01000099">
    <property type="protein sequence ID" value="TBO59079.1"/>
    <property type="molecule type" value="Genomic_DNA"/>
</dbReference>
<evidence type="ECO:0000256" key="2">
    <source>
        <dbReference type="ARBA" id="ARBA00023002"/>
    </source>
</evidence>
<dbReference type="InterPro" id="IPR020843">
    <property type="entry name" value="ER"/>
</dbReference>
<protein>
    <submittedName>
        <fullName evidence="4">Alcohol dehydrogenase</fullName>
    </submittedName>
</protein>
<dbReference type="Proteomes" id="UP000292452">
    <property type="component" value="Unassembled WGS sequence"/>
</dbReference>
<dbReference type="Gene3D" id="3.40.50.720">
    <property type="entry name" value="NAD(P)-binding Rossmann-like Domain"/>
    <property type="match status" value="1"/>
</dbReference>
<evidence type="ECO:0000259" key="3">
    <source>
        <dbReference type="SMART" id="SM00829"/>
    </source>
</evidence>
<proteinExistence type="predicted"/>
<name>A0A4Q9HWZ5_STRKA</name>
<dbReference type="PANTHER" id="PTHR48106">
    <property type="entry name" value="QUINONE OXIDOREDUCTASE PIG3-RELATED"/>
    <property type="match status" value="1"/>
</dbReference>
<dbReference type="Pfam" id="PF08240">
    <property type="entry name" value="ADH_N"/>
    <property type="match status" value="1"/>
</dbReference>
<dbReference type="GO" id="GO:0070402">
    <property type="term" value="F:NADPH binding"/>
    <property type="evidence" value="ECO:0007669"/>
    <property type="project" value="TreeGrafter"/>
</dbReference>
<feature type="domain" description="Enoyl reductase (ER)" evidence="3">
    <location>
        <begin position="20"/>
        <end position="329"/>
    </location>
</feature>
<evidence type="ECO:0000256" key="1">
    <source>
        <dbReference type="ARBA" id="ARBA00022857"/>
    </source>
</evidence>
<dbReference type="SMART" id="SM00829">
    <property type="entry name" value="PKS_ER"/>
    <property type="match status" value="1"/>
</dbReference>
<dbReference type="SUPFAM" id="SSF51735">
    <property type="entry name" value="NAD(P)-binding Rossmann-fold domains"/>
    <property type="match status" value="1"/>
</dbReference>
<dbReference type="SUPFAM" id="SSF50129">
    <property type="entry name" value="GroES-like"/>
    <property type="match status" value="1"/>
</dbReference>
<dbReference type="PANTHER" id="PTHR48106:SF2">
    <property type="entry name" value="ZN2+-BINDING DEHYDROGENASE"/>
    <property type="match status" value="1"/>
</dbReference>
<dbReference type="Pfam" id="PF13602">
    <property type="entry name" value="ADH_zinc_N_2"/>
    <property type="match status" value="1"/>
</dbReference>
<dbReference type="InterPro" id="IPR013154">
    <property type="entry name" value="ADH-like_N"/>
</dbReference>
<keyword evidence="1" id="KW-0521">NADP</keyword>
<dbReference type="Gene3D" id="3.90.180.10">
    <property type="entry name" value="Medium-chain alcohol dehydrogenases, catalytic domain"/>
    <property type="match status" value="1"/>
</dbReference>
<dbReference type="CDD" id="cd05282">
    <property type="entry name" value="ETR_like"/>
    <property type="match status" value="1"/>
</dbReference>
<keyword evidence="5" id="KW-1185">Reference proteome</keyword>
<dbReference type="InterPro" id="IPR036291">
    <property type="entry name" value="NAD(P)-bd_dom_sf"/>
</dbReference>
<gene>
    <name evidence="4" type="ORF">EYS09_14030</name>
</gene>
<reference evidence="4 5" key="1">
    <citation type="submission" date="2019-02" db="EMBL/GenBank/DDBJ databases">
        <title>Draft Genome Sequence of Streptomyces sp. AM-2504, identified by 16S rRNA comparative analysis as a Streptomyces Kasugaensis strain.</title>
        <authorList>
            <person name="Napolioni V."/>
            <person name="Giuliodori A.M."/>
            <person name="Spurio R."/>
            <person name="Fabbretti A."/>
        </authorList>
    </citation>
    <scope>NUCLEOTIDE SEQUENCE [LARGE SCALE GENOMIC DNA]</scope>
    <source>
        <strain evidence="4 5">AM-2504</strain>
    </source>
</reference>
<sequence length="333" mass="35106">MSRSLRGIVREFGPAAQVVGTERYEPTRPGPGQVAVRMVLASINPSDLVTISGAYASRTVLPFVPGFEGVGVVEETGPGVRDLRAGQRVLPLGSAGAWQQTKVTDGRWCLAVRPELTDEQAATAYINPLTALLMTRHHVLDTGAEVVAVNAAASAIGRMLIRMLNRAGIRPIALVRRPHSLARLAGTELTAAVCTADRPAGEALHEITRGRGLDVALDAVGGTEGAELGRALAAGGTLVHYGLLSGQPLPPHLPAERRDVRIVLFRLRDWVHTVQAEAPDRLADALAEVFGLVLDGTAASQVAGVYPLSAVRQALERDAAPGRRGKVLLSLAD</sequence>
<dbReference type="InterPro" id="IPR011032">
    <property type="entry name" value="GroES-like_sf"/>
</dbReference>
<dbReference type="AlphaFoldDB" id="A0A4Q9HWZ5"/>
<dbReference type="RefSeq" id="WP_131123447.1">
    <property type="nucleotide sequence ID" value="NZ_SIXH01000099.1"/>
</dbReference>
<comment type="caution">
    <text evidence="4">The sequence shown here is derived from an EMBL/GenBank/DDBJ whole genome shotgun (WGS) entry which is preliminary data.</text>
</comment>
<keyword evidence="2" id="KW-0560">Oxidoreductase</keyword>
<accession>A0A4Q9HWZ5</accession>
<organism evidence="4 5">
    <name type="scientific">Streptomyces kasugaensis</name>
    <dbReference type="NCBI Taxonomy" id="1946"/>
    <lineage>
        <taxon>Bacteria</taxon>
        <taxon>Bacillati</taxon>
        <taxon>Actinomycetota</taxon>
        <taxon>Actinomycetes</taxon>
        <taxon>Kitasatosporales</taxon>
        <taxon>Streptomycetaceae</taxon>
        <taxon>Streptomyces</taxon>
    </lineage>
</organism>
<dbReference type="GO" id="GO:0016651">
    <property type="term" value="F:oxidoreductase activity, acting on NAD(P)H"/>
    <property type="evidence" value="ECO:0007669"/>
    <property type="project" value="TreeGrafter"/>
</dbReference>
<evidence type="ECO:0000313" key="5">
    <source>
        <dbReference type="Proteomes" id="UP000292452"/>
    </source>
</evidence>